<dbReference type="GO" id="GO:0016020">
    <property type="term" value="C:membrane"/>
    <property type="evidence" value="ECO:0007669"/>
    <property type="project" value="UniProtKB-SubCell"/>
</dbReference>
<evidence type="ECO:0000259" key="10">
    <source>
        <dbReference type="PROSITE" id="PS50262"/>
    </source>
</evidence>
<dbReference type="KEGG" id="bfo:118417388"/>
<sequence>MGLLHKLIGKYHKDKPNGRGRSSLRSLRQITRHPDHCWTKAPPSQSDPASTRSPPSDTNSACPRSPPSHAESAWTRSPQSHADPASPRSPPSHADPDSPRSPPSHPARWLKKTRLSTVQRQYRVAKLLLLVTSVFILSWLPYWVISLYDIDRPSWLLSQPEPVQRTVVFFSNFYFINNAANPIIYTFVQKDFRDRLAKLFKCGRT</sequence>
<keyword evidence="4" id="KW-0297">G-protein coupled receptor</keyword>
<name>A0A9J7LA63_BRAFL</name>
<evidence type="ECO:0000256" key="2">
    <source>
        <dbReference type="ARBA" id="ARBA00022692"/>
    </source>
</evidence>
<feature type="compositionally biased region" description="Polar residues" evidence="8">
    <location>
        <begin position="42"/>
        <end position="62"/>
    </location>
</feature>
<dbReference type="OrthoDB" id="6109871at2759"/>
<dbReference type="CDD" id="cd00637">
    <property type="entry name" value="7tm_classA_rhodopsin-like"/>
    <property type="match status" value="1"/>
</dbReference>
<dbReference type="Pfam" id="PF00001">
    <property type="entry name" value="7tm_1"/>
    <property type="match status" value="1"/>
</dbReference>
<evidence type="ECO:0000256" key="7">
    <source>
        <dbReference type="ARBA" id="ARBA00023224"/>
    </source>
</evidence>
<feature type="transmembrane region" description="Helical" evidence="9">
    <location>
        <begin position="127"/>
        <end position="148"/>
    </location>
</feature>
<evidence type="ECO:0000256" key="9">
    <source>
        <dbReference type="SAM" id="Phobius"/>
    </source>
</evidence>
<dbReference type="InterPro" id="IPR000276">
    <property type="entry name" value="GPCR_Rhodpsn"/>
</dbReference>
<dbReference type="GO" id="GO:0004930">
    <property type="term" value="F:G protein-coupled receptor activity"/>
    <property type="evidence" value="ECO:0007669"/>
    <property type="project" value="UniProtKB-KW"/>
</dbReference>
<keyword evidence="2 9" id="KW-0812">Transmembrane</keyword>
<evidence type="ECO:0000256" key="1">
    <source>
        <dbReference type="ARBA" id="ARBA00004141"/>
    </source>
</evidence>
<comment type="subcellular location">
    <subcellularLocation>
        <location evidence="1">Membrane</location>
        <topology evidence="1">Multi-pass membrane protein</topology>
    </subcellularLocation>
</comment>
<gene>
    <name evidence="12" type="primary">LOC118417388</name>
</gene>
<accession>A0A9J7LA63</accession>
<dbReference type="PROSITE" id="PS50262">
    <property type="entry name" value="G_PROTEIN_RECEP_F1_2"/>
    <property type="match status" value="1"/>
</dbReference>
<feature type="region of interest" description="Disordered" evidence="8">
    <location>
        <begin position="1"/>
        <end position="112"/>
    </location>
</feature>
<evidence type="ECO:0000256" key="3">
    <source>
        <dbReference type="ARBA" id="ARBA00022989"/>
    </source>
</evidence>
<feature type="domain" description="G-protein coupled receptors family 1 profile" evidence="10">
    <location>
        <begin position="110"/>
        <end position="185"/>
    </location>
</feature>
<dbReference type="InterPro" id="IPR017452">
    <property type="entry name" value="GPCR_Rhodpsn_7TM"/>
</dbReference>
<evidence type="ECO:0000256" key="4">
    <source>
        <dbReference type="ARBA" id="ARBA00023040"/>
    </source>
</evidence>
<dbReference type="GeneID" id="118417388"/>
<feature type="transmembrane region" description="Helical" evidence="9">
    <location>
        <begin position="168"/>
        <end position="188"/>
    </location>
</feature>
<feature type="compositionally biased region" description="Low complexity" evidence="8">
    <location>
        <begin position="19"/>
        <end position="28"/>
    </location>
</feature>
<evidence type="ECO:0000313" key="11">
    <source>
        <dbReference type="Proteomes" id="UP000001554"/>
    </source>
</evidence>
<dbReference type="PANTHER" id="PTHR24238">
    <property type="entry name" value="G-PROTEIN COUPLED RECEPTOR"/>
    <property type="match status" value="1"/>
</dbReference>
<evidence type="ECO:0000313" key="12">
    <source>
        <dbReference type="RefSeq" id="XP_035678836.1"/>
    </source>
</evidence>
<keyword evidence="11" id="KW-1185">Reference proteome</keyword>
<dbReference type="PANTHER" id="PTHR24238:SF47">
    <property type="entry name" value="ECDYSTEROIDS_DOPAMINE RECEPTOR-RELATED"/>
    <property type="match status" value="1"/>
</dbReference>
<keyword evidence="5 9" id="KW-0472">Membrane</keyword>
<reference evidence="11" key="1">
    <citation type="journal article" date="2020" name="Nat. Ecol. Evol.">
        <title>Deeply conserved synteny resolves early events in vertebrate evolution.</title>
        <authorList>
            <person name="Simakov O."/>
            <person name="Marletaz F."/>
            <person name="Yue J.X."/>
            <person name="O'Connell B."/>
            <person name="Jenkins J."/>
            <person name="Brandt A."/>
            <person name="Calef R."/>
            <person name="Tung C.H."/>
            <person name="Huang T.K."/>
            <person name="Schmutz J."/>
            <person name="Satoh N."/>
            <person name="Yu J.K."/>
            <person name="Putnam N.H."/>
            <person name="Green R.E."/>
            <person name="Rokhsar D.S."/>
        </authorList>
    </citation>
    <scope>NUCLEOTIDE SEQUENCE [LARGE SCALE GENOMIC DNA]</scope>
    <source>
        <strain evidence="11">S238N-H82</strain>
    </source>
</reference>
<dbReference type="Gene3D" id="1.20.1070.10">
    <property type="entry name" value="Rhodopsin 7-helix transmembrane proteins"/>
    <property type="match status" value="1"/>
</dbReference>
<keyword evidence="7" id="KW-0807">Transducer</keyword>
<protein>
    <submittedName>
        <fullName evidence="12">Probable G-protein coupled receptor No18</fullName>
    </submittedName>
</protein>
<dbReference type="RefSeq" id="XP_035678836.1">
    <property type="nucleotide sequence ID" value="XM_035822943.1"/>
</dbReference>
<keyword evidence="6 12" id="KW-0675">Receptor</keyword>
<dbReference type="AlphaFoldDB" id="A0A9J7LA63"/>
<evidence type="ECO:0000256" key="6">
    <source>
        <dbReference type="ARBA" id="ARBA00023170"/>
    </source>
</evidence>
<organism evidence="11 12">
    <name type="scientific">Branchiostoma floridae</name>
    <name type="common">Florida lancelet</name>
    <name type="synonym">Amphioxus</name>
    <dbReference type="NCBI Taxonomy" id="7739"/>
    <lineage>
        <taxon>Eukaryota</taxon>
        <taxon>Metazoa</taxon>
        <taxon>Chordata</taxon>
        <taxon>Cephalochordata</taxon>
        <taxon>Leptocardii</taxon>
        <taxon>Amphioxiformes</taxon>
        <taxon>Branchiostomatidae</taxon>
        <taxon>Branchiostoma</taxon>
    </lineage>
</organism>
<reference evidence="12" key="2">
    <citation type="submission" date="2025-08" db="UniProtKB">
        <authorList>
            <consortium name="RefSeq"/>
        </authorList>
    </citation>
    <scope>IDENTIFICATION</scope>
    <source>
        <strain evidence="12">S238N-H82</strain>
        <tissue evidence="12">Testes</tissue>
    </source>
</reference>
<proteinExistence type="predicted"/>
<dbReference type="SUPFAM" id="SSF81321">
    <property type="entry name" value="Family A G protein-coupled receptor-like"/>
    <property type="match status" value="1"/>
</dbReference>
<keyword evidence="3 9" id="KW-1133">Transmembrane helix</keyword>
<evidence type="ECO:0000256" key="8">
    <source>
        <dbReference type="SAM" id="MobiDB-lite"/>
    </source>
</evidence>
<evidence type="ECO:0000256" key="5">
    <source>
        <dbReference type="ARBA" id="ARBA00023136"/>
    </source>
</evidence>
<dbReference type="Proteomes" id="UP000001554">
    <property type="component" value="Chromosome 6"/>
</dbReference>
<dbReference type="PRINTS" id="PR00237">
    <property type="entry name" value="GPCRRHODOPSN"/>
</dbReference>